<accession>A0ACD4B8Z5</accession>
<reference evidence="1" key="1">
    <citation type="submission" date="2022-07" db="EMBL/GenBank/DDBJ databases">
        <title>Complete genome of DND4.</title>
        <authorList>
            <person name="Cao G."/>
        </authorList>
    </citation>
    <scope>NUCLEOTIDE SEQUENCE</scope>
    <source>
        <strain evidence="1">DND4</strain>
    </source>
</reference>
<dbReference type="EMBL" id="CP101471">
    <property type="protein sequence ID" value="UTT53748.1"/>
    <property type="molecule type" value="Genomic_DNA"/>
</dbReference>
<evidence type="ECO:0000313" key="1">
    <source>
        <dbReference type="EMBL" id="UTT53748.1"/>
    </source>
</evidence>
<organism evidence="1 2">
    <name type="scientific">Microbacterium maritypicum</name>
    <name type="common">Microbacterium liquefaciens</name>
    <dbReference type="NCBI Taxonomy" id="33918"/>
    <lineage>
        <taxon>Bacteria</taxon>
        <taxon>Bacillati</taxon>
        <taxon>Actinomycetota</taxon>
        <taxon>Actinomycetes</taxon>
        <taxon>Micrococcales</taxon>
        <taxon>Microbacteriaceae</taxon>
        <taxon>Microbacterium</taxon>
    </lineage>
</organism>
<protein>
    <submittedName>
        <fullName evidence="1">Uncharacterized protein</fullName>
    </submittedName>
</protein>
<keyword evidence="2" id="KW-1185">Reference proteome</keyword>
<proteinExistence type="predicted"/>
<name>A0ACD4B8Z5_MICMQ</name>
<dbReference type="Proteomes" id="UP001060245">
    <property type="component" value="Chromosome"/>
</dbReference>
<evidence type="ECO:0000313" key="2">
    <source>
        <dbReference type="Proteomes" id="UP001060245"/>
    </source>
</evidence>
<sequence length="79" mass="8741">MNTTKKTSNPAPRADYADKDVTPLMQEYADWLTAQTGYAVDPRSVFIGSALRSAFQKERREAKAAPKPARKRSPKAAQS</sequence>
<gene>
    <name evidence="1" type="ORF">NMQ05_03985</name>
</gene>